<reference evidence="6 7" key="1">
    <citation type="submission" date="2017-12" db="EMBL/GenBank/DDBJ databases">
        <title>Population genomics insights into the ecological differentiation and adaptive evolution in streptomycetes.</title>
        <authorList>
            <person name="Li Y."/>
            <person name="Huang Y."/>
        </authorList>
    </citation>
    <scope>NUCLEOTIDE SEQUENCE [LARGE SCALE GENOMIC DNA]</scope>
    <source>
        <strain evidence="6 7">NBRC 100770</strain>
    </source>
</reference>
<dbReference type="GO" id="GO:0000976">
    <property type="term" value="F:transcription cis-regulatory region binding"/>
    <property type="evidence" value="ECO:0007669"/>
    <property type="project" value="TreeGrafter"/>
</dbReference>
<dbReference type="GO" id="GO:0003700">
    <property type="term" value="F:DNA-binding transcription factor activity"/>
    <property type="evidence" value="ECO:0007669"/>
    <property type="project" value="TreeGrafter"/>
</dbReference>
<dbReference type="SUPFAM" id="SSF46689">
    <property type="entry name" value="Homeodomain-like"/>
    <property type="match status" value="1"/>
</dbReference>
<feature type="DNA-binding region" description="H-T-H motif" evidence="4">
    <location>
        <begin position="29"/>
        <end position="48"/>
    </location>
</feature>
<dbReference type="InterPro" id="IPR009057">
    <property type="entry name" value="Homeodomain-like_sf"/>
</dbReference>
<dbReference type="Gene3D" id="1.10.357.10">
    <property type="entry name" value="Tetracycline Repressor, domain 2"/>
    <property type="match status" value="1"/>
</dbReference>
<accession>A0A8G1ZKY6</accession>
<dbReference type="PANTHER" id="PTHR30055">
    <property type="entry name" value="HTH-TYPE TRANSCRIPTIONAL REGULATOR RUTR"/>
    <property type="match status" value="1"/>
</dbReference>
<gene>
    <name evidence="6" type="ORF">C0Q92_27215</name>
</gene>
<dbReference type="InterPro" id="IPR050109">
    <property type="entry name" value="HTH-type_TetR-like_transc_reg"/>
</dbReference>
<evidence type="ECO:0000259" key="5">
    <source>
        <dbReference type="PROSITE" id="PS50977"/>
    </source>
</evidence>
<keyword evidence="3" id="KW-0804">Transcription</keyword>
<evidence type="ECO:0000256" key="3">
    <source>
        <dbReference type="ARBA" id="ARBA00023163"/>
    </source>
</evidence>
<sequence>MPRWKPDAGQRLVMAAFELFAEQGYDGTTVSQIATRAGLTRSTFHRHFSDKRDILTAGQATLSRLLTDGIAAAPATATPVEAVARGLERASAGMTAFNRELSPLMRAALDADEELREREALKSVGMARAMAEALRARDVPDPAAQVAAELGVLAFKTGYGRWAGAAQEEAPGGLPALTVAALRELHAAATGLT</sequence>
<dbReference type="PANTHER" id="PTHR30055:SF238">
    <property type="entry name" value="MYCOFACTOCIN BIOSYNTHESIS TRANSCRIPTIONAL REGULATOR MFTR-RELATED"/>
    <property type="match status" value="1"/>
</dbReference>
<dbReference type="PRINTS" id="PR00455">
    <property type="entry name" value="HTHTETR"/>
</dbReference>
<dbReference type="RefSeq" id="WP_085478758.1">
    <property type="nucleotide sequence ID" value="NZ_CP108450.1"/>
</dbReference>
<feature type="domain" description="HTH tetR-type" evidence="5">
    <location>
        <begin position="6"/>
        <end position="66"/>
    </location>
</feature>
<name>A0A8G1ZKY6_9ACTN</name>
<dbReference type="Pfam" id="PF00440">
    <property type="entry name" value="TetR_N"/>
    <property type="match status" value="1"/>
</dbReference>
<keyword evidence="2 4" id="KW-0238">DNA-binding</keyword>
<comment type="caution">
    <text evidence="6">The sequence shown here is derived from an EMBL/GenBank/DDBJ whole genome shotgun (WGS) entry which is preliminary data.</text>
</comment>
<dbReference type="PROSITE" id="PS50977">
    <property type="entry name" value="HTH_TETR_2"/>
    <property type="match status" value="1"/>
</dbReference>
<evidence type="ECO:0000313" key="6">
    <source>
        <dbReference type="EMBL" id="RZE16654.1"/>
    </source>
</evidence>
<dbReference type="EMBL" id="PKLL01000027">
    <property type="protein sequence ID" value="RZE16654.1"/>
    <property type="molecule type" value="Genomic_DNA"/>
</dbReference>
<protein>
    <submittedName>
        <fullName evidence="6">TetR/AcrR family transcriptional regulator</fullName>
    </submittedName>
</protein>
<organism evidence="6 7">
    <name type="scientific">Streptomyces albidoflavus</name>
    <dbReference type="NCBI Taxonomy" id="1886"/>
    <lineage>
        <taxon>Bacteria</taxon>
        <taxon>Bacillati</taxon>
        <taxon>Actinomycetota</taxon>
        <taxon>Actinomycetes</taxon>
        <taxon>Kitasatosporales</taxon>
        <taxon>Streptomycetaceae</taxon>
        <taxon>Streptomyces</taxon>
        <taxon>Streptomyces albidoflavus group</taxon>
    </lineage>
</organism>
<keyword evidence="1" id="KW-0805">Transcription regulation</keyword>
<evidence type="ECO:0000256" key="4">
    <source>
        <dbReference type="PROSITE-ProRule" id="PRU00335"/>
    </source>
</evidence>
<proteinExistence type="predicted"/>
<dbReference type="InterPro" id="IPR001647">
    <property type="entry name" value="HTH_TetR"/>
</dbReference>
<evidence type="ECO:0000313" key="7">
    <source>
        <dbReference type="Proteomes" id="UP000292693"/>
    </source>
</evidence>
<dbReference type="AlphaFoldDB" id="A0A8G1ZKY6"/>
<dbReference type="Proteomes" id="UP000292693">
    <property type="component" value="Unassembled WGS sequence"/>
</dbReference>
<evidence type="ECO:0000256" key="2">
    <source>
        <dbReference type="ARBA" id="ARBA00023125"/>
    </source>
</evidence>
<evidence type="ECO:0000256" key="1">
    <source>
        <dbReference type="ARBA" id="ARBA00023015"/>
    </source>
</evidence>